<keyword evidence="4" id="KW-0378">Hydrolase</keyword>
<sequence>MSTSSFSSLVSSITDLSHDFYSRLHSSLVSPSQLPLPRRGKVPGPTWQEIAKTAQSHRDASIAALEPPLPTIPWEIPQDVSHIPKRIFSEDIIAITEAAPEILVAKMASGDLTSVQVTTAFLRRAGLAQNLTNCITELLPAAALARAKYLDEYLSTNKKPIGPLHGLPISVKEHIGMECLSLNAGFISWHAQTAVSNAHILDILLAAGAVLYVRTTQPQTLMHLETSSNFYGVTVNPFNRLLTSGGSSGGEGALVGLRGSCLGIGTDIGGSIRSPAANCGVYGLRPTSYRLPNGDFAATMLGQEQVVPVVGPLSTSLGGVKLFMKTLIDAKPWLREPSLLPIFWNTESQLPSTPTGGKKLKIAVLSDDGIVKPHPPILRAISTVVDKLKAIPDIEVVPWTPYAHDEAWTIISSLYFCDGGAEESAAIEASGEPWRPLSRFILTDNPNVKHHSVRELWDWTVKREAYKAEYAKLWGDVDVILCPVGPGAAPPLDCARYWGYTSQWNLLDYPALVFPVTKVDPEVDLIEEGYHPRNDDDKYNYELYKPSTYANAPVSLQLVGRRYEDEKVVEAMEYIEEKIGLPFVSFV</sequence>
<dbReference type="EC" id="3.5.1.4" evidence="3"/>
<dbReference type="EMBL" id="MU004182">
    <property type="protein sequence ID" value="KAF2501193.1"/>
    <property type="molecule type" value="Genomic_DNA"/>
</dbReference>
<evidence type="ECO:0000256" key="2">
    <source>
        <dbReference type="ARBA" id="ARBA00009199"/>
    </source>
</evidence>
<dbReference type="PANTHER" id="PTHR46072">
    <property type="entry name" value="AMIDASE-RELATED-RELATED"/>
    <property type="match status" value="1"/>
</dbReference>
<dbReference type="SUPFAM" id="SSF75304">
    <property type="entry name" value="Amidase signature (AS) enzymes"/>
    <property type="match status" value="1"/>
</dbReference>
<feature type="binding site" evidence="6">
    <location>
        <begin position="268"/>
        <end position="271"/>
    </location>
    <ligand>
        <name>substrate</name>
    </ligand>
</feature>
<feature type="active site" description="Charge relay system" evidence="5">
    <location>
        <position position="172"/>
    </location>
</feature>
<feature type="domain" description="Amidase" evidence="7">
    <location>
        <begin position="117"/>
        <end position="568"/>
    </location>
</feature>
<gene>
    <name evidence="8" type="ORF">BU16DRAFT_613127</name>
</gene>
<keyword evidence="8" id="KW-0808">Transferase</keyword>
<feature type="active site" description="Charge relay system" evidence="5">
    <location>
        <position position="247"/>
    </location>
</feature>
<dbReference type="InterPro" id="IPR023631">
    <property type="entry name" value="Amidase_dom"/>
</dbReference>
<proteinExistence type="inferred from homology"/>
<evidence type="ECO:0000256" key="6">
    <source>
        <dbReference type="PIRSR" id="PIRSR001221-2"/>
    </source>
</evidence>
<evidence type="ECO:0000256" key="1">
    <source>
        <dbReference type="ARBA" id="ARBA00001311"/>
    </source>
</evidence>
<organism evidence="8 9">
    <name type="scientific">Lophium mytilinum</name>
    <dbReference type="NCBI Taxonomy" id="390894"/>
    <lineage>
        <taxon>Eukaryota</taxon>
        <taxon>Fungi</taxon>
        <taxon>Dikarya</taxon>
        <taxon>Ascomycota</taxon>
        <taxon>Pezizomycotina</taxon>
        <taxon>Dothideomycetes</taxon>
        <taxon>Pleosporomycetidae</taxon>
        <taxon>Mytilinidiales</taxon>
        <taxon>Mytilinidiaceae</taxon>
        <taxon>Lophium</taxon>
    </lineage>
</organism>
<keyword evidence="9" id="KW-1185">Reference proteome</keyword>
<dbReference type="InterPro" id="IPR020556">
    <property type="entry name" value="Amidase_CS"/>
</dbReference>
<evidence type="ECO:0000313" key="9">
    <source>
        <dbReference type="Proteomes" id="UP000799750"/>
    </source>
</evidence>
<evidence type="ECO:0000313" key="8">
    <source>
        <dbReference type="EMBL" id="KAF2501193.1"/>
    </source>
</evidence>
<dbReference type="GO" id="GO:0004040">
    <property type="term" value="F:amidase activity"/>
    <property type="evidence" value="ECO:0007669"/>
    <property type="project" value="UniProtKB-EC"/>
</dbReference>
<feature type="active site" description="Acyl-ester intermediate" evidence="5">
    <location>
        <position position="271"/>
    </location>
</feature>
<evidence type="ECO:0000256" key="3">
    <source>
        <dbReference type="ARBA" id="ARBA00012922"/>
    </source>
</evidence>
<feature type="binding site" evidence="6">
    <location>
        <position position="221"/>
    </location>
    <ligand>
        <name>substrate</name>
    </ligand>
</feature>
<dbReference type="Pfam" id="PF01425">
    <property type="entry name" value="Amidase"/>
    <property type="match status" value="1"/>
</dbReference>
<dbReference type="PROSITE" id="PS00571">
    <property type="entry name" value="AMIDASES"/>
    <property type="match status" value="1"/>
</dbReference>
<reference evidence="8" key="1">
    <citation type="journal article" date="2020" name="Stud. Mycol.">
        <title>101 Dothideomycetes genomes: a test case for predicting lifestyles and emergence of pathogens.</title>
        <authorList>
            <person name="Haridas S."/>
            <person name="Albert R."/>
            <person name="Binder M."/>
            <person name="Bloem J."/>
            <person name="Labutti K."/>
            <person name="Salamov A."/>
            <person name="Andreopoulos B."/>
            <person name="Baker S."/>
            <person name="Barry K."/>
            <person name="Bills G."/>
            <person name="Bluhm B."/>
            <person name="Cannon C."/>
            <person name="Castanera R."/>
            <person name="Culley D."/>
            <person name="Daum C."/>
            <person name="Ezra D."/>
            <person name="Gonzalez J."/>
            <person name="Henrissat B."/>
            <person name="Kuo A."/>
            <person name="Liang C."/>
            <person name="Lipzen A."/>
            <person name="Lutzoni F."/>
            <person name="Magnuson J."/>
            <person name="Mondo S."/>
            <person name="Nolan M."/>
            <person name="Ohm R."/>
            <person name="Pangilinan J."/>
            <person name="Park H.-J."/>
            <person name="Ramirez L."/>
            <person name="Alfaro M."/>
            <person name="Sun H."/>
            <person name="Tritt A."/>
            <person name="Yoshinaga Y."/>
            <person name="Zwiers L.-H."/>
            <person name="Turgeon B."/>
            <person name="Goodwin S."/>
            <person name="Spatafora J."/>
            <person name="Crous P."/>
            <person name="Grigoriev I."/>
        </authorList>
    </citation>
    <scope>NUCLEOTIDE SEQUENCE</scope>
    <source>
        <strain evidence="8">CBS 269.34</strain>
    </source>
</reference>
<dbReference type="OrthoDB" id="6428749at2759"/>
<feature type="binding site" evidence="6">
    <location>
        <position position="247"/>
    </location>
    <ligand>
        <name>substrate</name>
    </ligand>
</feature>
<dbReference type="PIRSF" id="PIRSF001221">
    <property type="entry name" value="Amidase_fungi"/>
    <property type="match status" value="1"/>
</dbReference>
<dbReference type="PANTHER" id="PTHR46072:SF4">
    <property type="entry name" value="AMIDASE C550.07-RELATED"/>
    <property type="match status" value="1"/>
</dbReference>
<name>A0A6A6RBR7_9PEZI</name>
<comment type="similarity">
    <text evidence="2">Belongs to the amidase family.</text>
</comment>
<evidence type="ECO:0000256" key="5">
    <source>
        <dbReference type="PIRSR" id="PIRSR001221-1"/>
    </source>
</evidence>
<evidence type="ECO:0000259" key="7">
    <source>
        <dbReference type="Pfam" id="PF01425"/>
    </source>
</evidence>
<dbReference type="AlphaFoldDB" id="A0A6A6RBR7"/>
<protein>
    <recommendedName>
        <fullName evidence="3">amidase</fullName>
        <ecNumber evidence="3">3.5.1.4</ecNumber>
    </recommendedName>
</protein>
<dbReference type="GO" id="GO:0016740">
    <property type="term" value="F:transferase activity"/>
    <property type="evidence" value="ECO:0007669"/>
    <property type="project" value="UniProtKB-KW"/>
</dbReference>
<dbReference type="Proteomes" id="UP000799750">
    <property type="component" value="Unassembled WGS sequence"/>
</dbReference>
<dbReference type="Gene3D" id="3.90.1300.10">
    <property type="entry name" value="Amidase signature (AS) domain"/>
    <property type="match status" value="1"/>
</dbReference>
<dbReference type="InterPro" id="IPR036928">
    <property type="entry name" value="AS_sf"/>
</dbReference>
<evidence type="ECO:0000256" key="4">
    <source>
        <dbReference type="ARBA" id="ARBA00022801"/>
    </source>
</evidence>
<comment type="catalytic activity">
    <reaction evidence="1">
        <text>a monocarboxylic acid amide + H2O = a monocarboxylate + NH4(+)</text>
        <dbReference type="Rhea" id="RHEA:12020"/>
        <dbReference type="ChEBI" id="CHEBI:15377"/>
        <dbReference type="ChEBI" id="CHEBI:28938"/>
        <dbReference type="ChEBI" id="CHEBI:35757"/>
        <dbReference type="ChEBI" id="CHEBI:83628"/>
        <dbReference type="EC" id="3.5.1.4"/>
    </reaction>
</comment>
<accession>A0A6A6RBR7</accession>